<gene>
    <name evidence="1" type="ORF">M9Y10_002997</name>
</gene>
<evidence type="ECO:0008006" key="3">
    <source>
        <dbReference type="Google" id="ProtNLM"/>
    </source>
</evidence>
<keyword evidence="2" id="KW-1185">Reference proteome</keyword>
<evidence type="ECO:0000313" key="2">
    <source>
        <dbReference type="Proteomes" id="UP001470230"/>
    </source>
</evidence>
<protein>
    <recommendedName>
        <fullName evidence="3">Condensation domain-containing protein</fullName>
    </recommendedName>
</protein>
<sequence>MMRKLVPFEKSYLVGNIYVHLAMRFKDKKAVDKNLEKLSNFVSALHSKTDGENLYFEKQEVPVFTIPSNIKNLLDQCNYVAHNNLRPHKDALASLSVSNDSIVLAANHSILDGGGIKYVYETICDEKETPPPSMSKCVFEPFYEQMKSTKYDVHSCYGDPKATRYFVKDTKELYYDSNLAFSRGEIKFNQMQIYDKKSRKVHGLSEAFFAAMILSMCAQTGDFSKKGLCEVFGTRPLIKDIRGYEQGLFVTSFPVSAEADRDTTIKEFMKRLRADLNYQISHGAHFATMRNFNENINDELVPGFPLIMSSLGDFKVHGPVTDACVFTNGKTNPAPFGYTSFLLYSLTKGNESTMKIHSHYIADLTSRRENLAFMKACSKFLTEIPLTAKCGDALDILSEYQNNIIKNNSKVCKTF</sequence>
<proteinExistence type="predicted"/>
<dbReference type="EMBL" id="JAPFFF010000001">
    <property type="protein sequence ID" value="KAK8900667.1"/>
    <property type="molecule type" value="Genomic_DNA"/>
</dbReference>
<comment type="caution">
    <text evidence="1">The sequence shown here is derived from an EMBL/GenBank/DDBJ whole genome shotgun (WGS) entry which is preliminary data.</text>
</comment>
<dbReference type="Proteomes" id="UP001470230">
    <property type="component" value="Unassembled WGS sequence"/>
</dbReference>
<accession>A0ABR2LBB8</accession>
<name>A0ABR2LBB8_9EUKA</name>
<reference evidence="1 2" key="1">
    <citation type="submission" date="2024-04" db="EMBL/GenBank/DDBJ databases">
        <title>Tritrichomonas musculus Genome.</title>
        <authorList>
            <person name="Alves-Ferreira E."/>
            <person name="Grigg M."/>
            <person name="Lorenzi H."/>
            <person name="Galac M."/>
        </authorList>
    </citation>
    <scope>NUCLEOTIDE SEQUENCE [LARGE SCALE GENOMIC DNA]</scope>
    <source>
        <strain evidence="1 2">EAF2021</strain>
    </source>
</reference>
<organism evidence="1 2">
    <name type="scientific">Tritrichomonas musculus</name>
    <dbReference type="NCBI Taxonomy" id="1915356"/>
    <lineage>
        <taxon>Eukaryota</taxon>
        <taxon>Metamonada</taxon>
        <taxon>Parabasalia</taxon>
        <taxon>Tritrichomonadida</taxon>
        <taxon>Tritrichomonadidae</taxon>
        <taxon>Tritrichomonas</taxon>
    </lineage>
</organism>
<evidence type="ECO:0000313" key="1">
    <source>
        <dbReference type="EMBL" id="KAK8900667.1"/>
    </source>
</evidence>